<name>A0ABU3EN13_9RHOB</name>
<dbReference type="Proteomes" id="UP001251085">
    <property type="component" value="Unassembled WGS sequence"/>
</dbReference>
<evidence type="ECO:0000313" key="2">
    <source>
        <dbReference type="Proteomes" id="UP001251085"/>
    </source>
</evidence>
<feature type="non-terminal residue" evidence="1">
    <location>
        <position position="1"/>
    </location>
</feature>
<comment type="caution">
    <text evidence="1">The sequence shown here is derived from an EMBL/GenBank/DDBJ whole genome shotgun (WGS) entry which is preliminary data.</text>
</comment>
<dbReference type="EMBL" id="JAVRQI010000065">
    <property type="protein sequence ID" value="MDT1064805.1"/>
    <property type="molecule type" value="Genomic_DNA"/>
</dbReference>
<dbReference type="RefSeq" id="WP_311761883.1">
    <property type="nucleotide sequence ID" value="NZ_JAVRQI010000065.1"/>
</dbReference>
<proteinExistence type="predicted"/>
<sequence length="67" mass="7781">LQKTEMWDGIAVGVDIEKNLQSLGYNLKDLLFVDEALQLFQLKGNYDDNFHKDIDFSNELQGFNTNR</sequence>
<reference evidence="2" key="1">
    <citation type="submission" date="2023-07" db="EMBL/GenBank/DDBJ databases">
        <title>Characterization of two Paracoccaceae strains isolated from Phycosphere and proposal of Xinfangfangia lacusdiani sp. nov.</title>
        <authorList>
            <person name="Deng Y."/>
            <person name="Zhang Y.Q."/>
        </authorList>
    </citation>
    <scope>NUCLEOTIDE SEQUENCE [LARGE SCALE GENOMIC DNA]</scope>
    <source>
        <strain evidence="2">CPCC 101403</strain>
    </source>
</reference>
<accession>A0ABU3EN13</accession>
<organism evidence="1 2">
    <name type="scientific">Paracoccus broussonetiae</name>
    <dbReference type="NCBI Taxonomy" id="3075834"/>
    <lineage>
        <taxon>Bacteria</taxon>
        <taxon>Pseudomonadati</taxon>
        <taxon>Pseudomonadota</taxon>
        <taxon>Alphaproteobacteria</taxon>
        <taxon>Rhodobacterales</taxon>
        <taxon>Paracoccaceae</taxon>
        <taxon>Paracoccus</taxon>
    </lineage>
</organism>
<evidence type="ECO:0000313" key="1">
    <source>
        <dbReference type="EMBL" id="MDT1064805.1"/>
    </source>
</evidence>
<protein>
    <submittedName>
        <fullName evidence="1">Uncharacterized protein</fullName>
    </submittedName>
</protein>
<keyword evidence="2" id="KW-1185">Reference proteome</keyword>
<gene>
    <name evidence="1" type="ORF">RM190_23345</name>
</gene>